<dbReference type="SMART" id="SM00398">
    <property type="entry name" value="HMG"/>
    <property type="match status" value="2"/>
</dbReference>
<dbReference type="InterPro" id="IPR036910">
    <property type="entry name" value="HMG_box_dom_sf"/>
</dbReference>
<comment type="caution">
    <text evidence="6">The sequence shown here is derived from an EMBL/GenBank/DDBJ whole genome shotgun (WGS) entry which is preliminary data.</text>
</comment>
<feature type="compositionally biased region" description="Acidic residues" evidence="4">
    <location>
        <begin position="59"/>
        <end position="74"/>
    </location>
</feature>
<gene>
    <name evidence="6" type="primary">g384</name>
    <name evidence="6" type="ORF">C2E20_0384</name>
</gene>
<dbReference type="Proteomes" id="UP000239649">
    <property type="component" value="Unassembled WGS sequence"/>
</dbReference>
<feature type="region of interest" description="Disordered" evidence="4">
    <location>
        <begin position="50"/>
        <end position="74"/>
    </location>
</feature>
<evidence type="ECO:0000256" key="1">
    <source>
        <dbReference type="ARBA" id="ARBA00023125"/>
    </source>
</evidence>
<feature type="compositionally biased region" description="Acidic residues" evidence="4">
    <location>
        <begin position="448"/>
        <end position="471"/>
    </location>
</feature>
<dbReference type="AlphaFoldDB" id="A0A2P6VRE6"/>
<accession>A0A2P6VRE6</accession>
<feature type="domain" description="HMG box" evidence="5">
    <location>
        <begin position="278"/>
        <end position="346"/>
    </location>
</feature>
<feature type="compositionally biased region" description="Low complexity" evidence="4">
    <location>
        <begin position="202"/>
        <end position="241"/>
    </location>
</feature>
<feature type="region of interest" description="Disordered" evidence="4">
    <location>
        <begin position="88"/>
        <end position="152"/>
    </location>
</feature>
<dbReference type="PANTHER" id="PTHR46040">
    <property type="entry name" value="HIGH MOBILITY GROUP PROTEIN 2"/>
    <property type="match status" value="1"/>
</dbReference>
<sequence length="665" mass="67436">MPVKTANVRTGVPQAQIVKAAAQRNEMSQGVDRELAELEALMQEDELVATQPAATQLAAEEEPAGEAAEEAAEEEDVEAALAALSSVIVDEEEEEEEKEMEGEPQSVAAAAVAPADAPEAEPVPAAAAAPSPVAAAPVPAPVPAVASGGAKAPVIAKRKPGLSVKKSFAAPAAKPAAAPAAAPVPAKKALVTKLSTKPAPAPAAAAAEANAAADAPASAPASQAAPAAAAEAAPPAAQPPKLKGKAAPRPKPAVKAAAAAAGAAAPAAAGDASSYVAPKKPLNPYMHFQAAQRTQIKADNPGLDNRALTAKVAEMYNALTSKEKQPYLDQAAADKERYATELVAAGPPPPAGPKVKRAKSAYQAGISELSKQLSAAWKEVGEEEKKEWQAKHLALKAQIKAAGGEAEPEGSAPAGGKKRCRPAGAAGAGKKQKKAKGKAAEETAAAAAEEEEEEGAAAMQEGEESDEDDEAERLACDWAAHPAELILSHTKNGHFLVLRKGLGISEYGLVEAAAVKAQRLGGASDCPVPLAMLEEYEAFQRAFKREVHDNTEAGDLVLSDLPEGSLLESCAYLGRLQNPGYELHRAAKGDIVLKVPLLGLCSVVQRMLGAERARADALEQRLLALEGGAGGSAAAAGPTPVKAGKKAALAAAQGISPPARTGVEA</sequence>
<keyword evidence="1 3" id="KW-0238">DNA-binding</keyword>
<feature type="compositionally biased region" description="Low complexity" evidence="4">
    <location>
        <begin position="169"/>
        <end position="189"/>
    </location>
</feature>
<dbReference type="InterPro" id="IPR009071">
    <property type="entry name" value="HMG_box_dom"/>
</dbReference>
<evidence type="ECO:0000313" key="7">
    <source>
        <dbReference type="Proteomes" id="UP000239649"/>
    </source>
</evidence>
<protein>
    <submittedName>
        <fullName evidence="6">High mobility group</fullName>
    </submittedName>
</protein>
<dbReference type="SUPFAM" id="SSF47095">
    <property type="entry name" value="HMG-box"/>
    <property type="match status" value="2"/>
</dbReference>
<feature type="compositionally biased region" description="Acidic residues" evidence="4">
    <location>
        <begin position="89"/>
        <end position="102"/>
    </location>
</feature>
<dbReference type="OrthoDB" id="550908at2759"/>
<feature type="compositionally biased region" description="Low complexity" evidence="4">
    <location>
        <begin position="249"/>
        <end position="260"/>
    </location>
</feature>
<feature type="compositionally biased region" description="Low complexity" evidence="4">
    <location>
        <begin position="107"/>
        <end position="152"/>
    </location>
</feature>
<evidence type="ECO:0000256" key="4">
    <source>
        <dbReference type="SAM" id="MobiDB-lite"/>
    </source>
</evidence>
<feature type="region of interest" description="Disordered" evidence="4">
    <location>
        <begin position="399"/>
        <end position="471"/>
    </location>
</feature>
<dbReference type="PROSITE" id="PS50118">
    <property type="entry name" value="HMG_BOX_2"/>
    <property type="match status" value="1"/>
</dbReference>
<feature type="compositionally biased region" description="Low complexity" evidence="4">
    <location>
        <begin position="401"/>
        <end position="415"/>
    </location>
</feature>
<keyword evidence="7" id="KW-1185">Reference proteome</keyword>
<dbReference type="GO" id="GO:0005634">
    <property type="term" value="C:nucleus"/>
    <property type="evidence" value="ECO:0007669"/>
    <property type="project" value="UniProtKB-UniRule"/>
</dbReference>
<feature type="DNA-binding region" description="HMG box" evidence="3">
    <location>
        <begin position="278"/>
        <end position="346"/>
    </location>
</feature>
<evidence type="ECO:0000256" key="2">
    <source>
        <dbReference type="ARBA" id="ARBA00023242"/>
    </source>
</evidence>
<dbReference type="STRING" id="554055.A0A2P6VRE6"/>
<dbReference type="GO" id="GO:0003677">
    <property type="term" value="F:DNA binding"/>
    <property type="evidence" value="ECO:0007669"/>
    <property type="project" value="UniProtKB-UniRule"/>
</dbReference>
<organism evidence="6 7">
    <name type="scientific">Micractinium conductrix</name>
    <dbReference type="NCBI Taxonomy" id="554055"/>
    <lineage>
        <taxon>Eukaryota</taxon>
        <taxon>Viridiplantae</taxon>
        <taxon>Chlorophyta</taxon>
        <taxon>core chlorophytes</taxon>
        <taxon>Trebouxiophyceae</taxon>
        <taxon>Chlorellales</taxon>
        <taxon>Chlorellaceae</taxon>
        <taxon>Chlorella clade</taxon>
        <taxon>Micractinium</taxon>
    </lineage>
</organism>
<keyword evidence="2 3" id="KW-0539">Nucleus</keyword>
<evidence type="ECO:0000313" key="6">
    <source>
        <dbReference type="EMBL" id="PSC76676.1"/>
    </source>
</evidence>
<dbReference type="PANTHER" id="PTHR46040:SF3">
    <property type="entry name" value="HIGH MOBILITY GROUP PROTEIN 2"/>
    <property type="match status" value="1"/>
</dbReference>
<dbReference type="Pfam" id="PF00505">
    <property type="entry name" value="HMG_box"/>
    <property type="match status" value="1"/>
</dbReference>
<name>A0A2P6VRE6_9CHLO</name>
<evidence type="ECO:0000259" key="5">
    <source>
        <dbReference type="PROSITE" id="PS50118"/>
    </source>
</evidence>
<dbReference type="GO" id="GO:0010468">
    <property type="term" value="P:regulation of gene expression"/>
    <property type="evidence" value="ECO:0007669"/>
    <property type="project" value="TreeGrafter"/>
</dbReference>
<evidence type="ECO:0000256" key="3">
    <source>
        <dbReference type="PROSITE-ProRule" id="PRU00267"/>
    </source>
</evidence>
<feature type="region of interest" description="Disordered" evidence="4">
    <location>
        <begin position="166"/>
        <end position="260"/>
    </location>
</feature>
<dbReference type="EMBL" id="LHPF02000001">
    <property type="protein sequence ID" value="PSC76676.1"/>
    <property type="molecule type" value="Genomic_DNA"/>
</dbReference>
<dbReference type="Gene3D" id="1.10.30.10">
    <property type="entry name" value="High mobility group box domain"/>
    <property type="match status" value="1"/>
</dbReference>
<reference evidence="6 7" key="1">
    <citation type="journal article" date="2018" name="Plant J.">
        <title>Genome sequences of Chlorella sorokiniana UTEX 1602 and Micractinium conductrix SAG 241.80: implications to maltose excretion by a green alga.</title>
        <authorList>
            <person name="Arriola M.B."/>
            <person name="Velmurugan N."/>
            <person name="Zhang Y."/>
            <person name="Plunkett M.H."/>
            <person name="Hondzo H."/>
            <person name="Barney B.M."/>
        </authorList>
    </citation>
    <scope>NUCLEOTIDE SEQUENCE [LARGE SCALE GENOMIC DNA]</scope>
    <source>
        <strain evidence="6 7">SAG 241.80</strain>
    </source>
</reference>
<proteinExistence type="predicted"/>
<dbReference type="InterPro" id="IPR051965">
    <property type="entry name" value="ChromReg_NeuronalGeneExpr"/>
</dbReference>